<dbReference type="PROSITE" id="PS50983">
    <property type="entry name" value="FE_B12_PBP"/>
    <property type="match status" value="1"/>
</dbReference>
<dbReference type="InterPro" id="IPR002491">
    <property type="entry name" value="ABC_transptr_periplasmic_BD"/>
</dbReference>
<dbReference type="PANTHER" id="PTHR30535">
    <property type="entry name" value="VITAMIN B12-BINDING PROTEIN"/>
    <property type="match status" value="1"/>
</dbReference>
<dbReference type="Pfam" id="PF01497">
    <property type="entry name" value="Peripla_BP_2"/>
    <property type="match status" value="1"/>
</dbReference>
<organism evidence="2">
    <name type="scientific">Pseudidiomarina aestuarii</name>
    <dbReference type="NCBI Taxonomy" id="624146"/>
    <lineage>
        <taxon>Bacteria</taxon>
        <taxon>Pseudomonadati</taxon>
        <taxon>Pseudomonadota</taxon>
        <taxon>Gammaproteobacteria</taxon>
        <taxon>Alteromonadales</taxon>
        <taxon>Idiomarinaceae</taxon>
        <taxon>Pseudidiomarina</taxon>
    </lineage>
</organism>
<reference evidence="2" key="1">
    <citation type="submission" date="2018-03" db="EMBL/GenBank/DDBJ databases">
        <title>Cross-interface Injection: A General Nanoliter Liquid Handling Method Applied to Single Cells Genome Amplification Automated Nanoliter Liquid Handling Applied to Single Cell Multiple Displacement Amplification.</title>
        <authorList>
            <person name="Yun J."/>
            <person name="Xu P."/>
            <person name="Xu J."/>
            <person name="Dai X."/>
            <person name="Wang Y."/>
            <person name="Zheng X."/>
            <person name="Cao C."/>
            <person name="Yi Q."/>
            <person name="Zhu Y."/>
            <person name="Wang L."/>
            <person name="Dong Z."/>
            <person name="Huang Y."/>
            <person name="Huang L."/>
            <person name="Du W."/>
        </authorList>
    </citation>
    <scope>NUCLEOTIDE SEQUENCE [LARGE SCALE GENOMIC DNA]</scope>
    <source>
        <strain evidence="2">Z-D3-2</strain>
    </source>
</reference>
<name>A0A2T4CXL5_9GAMM</name>
<dbReference type="EMBL" id="PYVN01000025">
    <property type="protein sequence ID" value="PTB86285.1"/>
    <property type="molecule type" value="Genomic_DNA"/>
</dbReference>
<proteinExistence type="predicted"/>
<evidence type="ECO:0000259" key="1">
    <source>
        <dbReference type="PROSITE" id="PS50983"/>
    </source>
</evidence>
<dbReference type="AlphaFoldDB" id="A0A2T4CXL5"/>
<accession>A0A2T4CXL5</accession>
<feature type="domain" description="Fe/B12 periplasmic-binding" evidence="1">
    <location>
        <begin position="36"/>
        <end position="289"/>
    </location>
</feature>
<evidence type="ECO:0000313" key="2">
    <source>
        <dbReference type="EMBL" id="PTB86285.1"/>
    </source>
</evidence>
<dbReference type="InterPro" id="IPR050902">
    <property type="entry name" value="ABC_Transporter_SBP"/>
</dbReference>
<dbReference type="PANTHER" id="PTHR30535:SF4">
    <property type="entry name" value="HEMIN-BINDING PERIPLASMIC PROTEIN HMUT"/>
    <property type="match status" value="1"/>
</dbReference>
<comment type="caution">
    <text evidence="2">The sequence shown here is derived from an EMBL/GenBank/DDBJ whole genome shotgun (WGS) entry which is preliminary data.</text>
</comment>
<protein>
    <recommendedName>
        <fullName evidence="1">Fe/B12 periplasmic-binding domain-containing protein</fullName>
    </recommendedName>
</protein>
<dbReference type="SUPFAM" id="SSF53807">
    <property type="entry name" value="Helical backbone' metal receptor"/>
    <property type="match status" value="1"/>
</dbReference>
<gene>
    <name evidence="2" type="ORF">C9940_03055</name>
</gene>
<sequence length="290" mass="31168">MNQSEFSRRSIRKLFYGVLVLFSTQIAIAEPIHAERIISVDSNATEILLALGVGPKIIATDITSEPLLKGENIQILGYHRTLSAEALLSLQPDLIVGSDHTGPAATVNVIQQAQINFIQLDSPESVAELSRNIHQLAKSLNREATGQALIDDIQQLENAIVSKQNGSALNMVFLLDLNDRGLSQAGRDTVGNALITLLHGENVSNFNGFQTVSLESILAINPDVIIVGKRSNGAPEKEQLLARYPLLKNTAAGQAQRIVSVDASKLIAGLSITAVNQANQLAEIIFPSAR</sequence>
<dbReference type="Gene3D" id="3.40.50.1980">
    <property type="entry name" value="Nitrogenase molybdenum iron protein domain"/>
    <property type="match status" value="2"/>
</dbReference>